<organism evidence="1 2">
    <name type="scientific">Eumeta variegata</name>
    <name type="common">Bagworm moth</name>
    <name type="synonym">Eumeta japonica</name>
    <dbReference type="NCBI Taxonomy" id="151549"/>
    <lineage>
        <taxon>Eukaryota</taxon>
        <taxon>Metazoa</taxon>
        <taxon>Ecdysozoa</taxon>
        <taxon>Arthropoda</taxon>
        <taxon>Hexapoda</taxon>
        <taxon>Insecta</taxon>
        <taxon>Pterygota</taxon>
        <taxon>Neoptera</taxon>
        <taxon>Endopterygota</taxon>
        <taxon>Lepidoptera</taxon>
        <taxon>Glossata</taxon>
        <taxon>Ditrysia</taxon>
        <taxon>Tineoidea</taxon>
        <taxon>Psychidae</taxon>
        <taxon>Oiketicinae</taxon>
        <taxon>Eumeta</taxon>
    </lineage>
</organism>
<protein>
    <submittedName>
        <fullName evidence="1">Uncharacterized protein</fullName>
    </submittedName>
</protein>
<gene>
    <name evidence="1" type="ORF">EVAR_9013_1</name>
</gene>
<proteinExistence type="predicted"/>
<evidence type="ECO:0000313" key="1">
    <source>
        <dbReference type="EMBL" id="GBP18171.1"/>
    </source>
</evidence>
<keyword evidence="2" id="KW-1185">Reference proteome</keyword>
<comment type="caution">
    <text evidence="1">The sequence shown here is derived from an EMBL/GenBank/DDBJ whole genome shotgun (WGS) entry which is preliminary data.</text>
</comment>
<dbReference type="EMBL" id="BGZK01000094">
    <property type="protein sequence ID" value="GBP18171.1"/>
    <property type="molecule type" value="Genomic_DNA"/>
</dbReference>
<accession>A0A4C1TVW3</accession>
<reference evidence="1 2" key="1">
    <citation type="journal article" date="2019" name="Commun. Biol.">
        <title>The bagworm genome reveals a unique fibroin gene that provides high tensile strength.</title>
        <authorList>
            <person name="Kono N."/>
            <person name="Nakamura H."/>
            <person name="Ohtoshi R."/>
            <person name="Tomita M."/>
            <person name="Numata K."/>
            <person name="Arakawa K."/>
        </authorList>
    </citation>
    <scope>NUCLEOTIDE SEQUENCE [LARGE SCALE GENOMIC DNA]</scope>
</reference>
<sequence length="71" mass="7562">MTGAPSLVGFTFLPSFDAEPSVFGAQPAGHISEVTSFRRDGGNLINTYLHTRGNSFRFIYDGGHSARAAAD</sequence>
<evidence type="ECO:0000313" key="2">
    <source>
        <dbReference type="Proteomes" id="UP000299102"/>
    </source>
</evidence>
<name>A0A4C1TVW3_EUMVA</name>
<dbReference type="Proteomes" id="UP000299102">
    <property type="component" value="Unassembled WGS sequence"/>
</dbReference>
<dbReference type="AlphaFoldDB" id="A0A4C1TVW3"/>